<sequence>MAPPKAAQLQKGRDFDLAKPFDKDTRRILQKTAADLIRKRGKINSKMTMALERPTQSSDVQDQQDFLLQLSLREKAKEKKFIRRQTKVLEGRQKMLDMDPSDARERDIDLLKSLLSKLRDESSTSSEGLKHKSKNGDVSSVEWDTEDSEDDNDDYHSALENDLSASPLKDKDVAVIGSTKKEKRKRDDDTPQSSKKLKNGHFGKDNQLQGVKAQHDGDSKRKKKHKKSKSISLNEMSTEDQHDIPKANSHSITTNDVEHAEDTGSGTDVAKGLKKTKKKKSSKSKSKSKFKSATAHPIEHGNGADVSEVSPVHQKAEGQKNASASTAEVKGKELKKKHKKSRSSALADVDKEEQEHGSEAVPTPEVFERKDTHVLVHEAKNGKKKKKQKKTKHAEFSHAVTVIDDVDEHEHLSVAEASPGGEDAKDGEVFQKYKKPKKVGHVSGNVVAKDDKANTEQDTLVHNAKVDEPTTIEGKKRKKLRSTSLSIAEKDEQSASPDKIKDTKTSVDGPQKAMSSPSTALKEPTRIPIPATPDNRGSFIRTAGRTPFNPFLNLKPHSVQHPAPSFVPEKSPKSPGGQVWVLDTTGSRKQNKNHEDDAKSVTMTIGKVDTPHKFDQGSPTPPPKKEQKKRGRPKKVKEPLAPVSPHRAGSSAKATTPRARASSDLAALLGSPKRAKKLQKVLKEDKAMLEQEKKSWYKAVGLDYEG</sequence>
<evidence type="ECO:0000313" key="3">
    <source>
        <dbReference type="Proteomes" id="UP001227543"/>
    </source>
</evidence>
<proteinExistence type="predicted"/>
<reference evidence="2 3" key="1">
    <citation type="submission" date="2016-10" db="EMBL/GenBank/DDBJ databases">
        <title>The genome sequence of Colletotrichum fioriniae PJ7.</title>
        <authorList>
            <person name="Baroncelli R."/>
        </authorList>
    </citation>
    <scope>NUCLEOTIDE SEQUENCE [LARGE SCALE GENOMIC DNA]</scope>
    <source>
        <strain evidence="2 3">Tom-12</strain>
    </source>
</reference>
<feature type="compositionally biased region" description="Basic residues" evidence="1">
    <location>
        <begin position="333"/>
        <end position="342"/>
    </location>
</feature>
<feature type="compositionally biased region" description="Acidic residues" evidence="1">
    <location>
        <begin position="143"/>
        <end position="153"/>
    </location>
</feature>
<feature type="compositionally biased region" description="Basic residues" evidence="1">
    <location>
        <begin position="220"/>
        <end position="229"/>
    </location>
</feature>
<feature type="compositionally biased region" description="Basic and acidic residues" evidence="1">
    <location>
        <begin position="87"/>
        <end position="103"/>
    </location>
</feature>
<protein>
    <submittedName>
        <fullName evidence="2">Uncharacterized protein</fullName>
    </submittedName>
</protein>
<feature type="compositionally biased region" description="Basic residues" evidence="1">
    <location>
        <begin position="626"/>
        <end position="635"/>
    </location>
</feature>
<feature type="compositionally biased region" description="Basic and acidic residues" evidence="1">
    <location>
        <begin position="366"/>
        <end position="381"/>
    </location>
</feature>
<dbReference type="EMBL" id="MLFU01000025">
    <property type="protein sequence ID" value="KAK1497502.1"/>
    <property type="molecule type" value="Genomic_DNA"/>
</dbReference>
<comment type="caution">
    <text evidence="2">The sequence shown here is derived from an EMBL/GenBank/DDBJ whole genome shotgun (WGS) entry which is preliminary data.</text>
</comment>
<organism evidence="2 3">
    <name type="scientific">Colletotrichum tamarilloi</name>
    <dbReference type="NCBI Taxonomy" id="1209934"/>
    <lineage>
        <taxon>Eukaryota</taxon>
        <taxon>Fungi</taxon>
        <taxon>Dikarya</taxon>
        <taxon>Ascomycota</taxon>
        <taxon>Pezizomycotina</taxon>
        <taxon>Sordariomycetes</taxon>
        <taxon>Hypocreomycetidae</taxon>
        <taxon>Glomerellales</taxon>
        <taxon>Glomerellaceae</taxon>
        <taxon>Colletotrichum</taxon>
        <taxon>Colletotrichum acutatum species complex</taxon>
    </lineage>
</organism>
<dbReference type="RefSeq" id="XP_060381540.1">
    <property type="nucleotide sequence ID" value="XM_060523793.1"/>
</dbReference>
<name>A0ABQ9R7X3_9PEZI</name>
<keyword evidence="3" id="KW-1185">Reference proteome</keyword>
<feature type="region of interest" description="Disordered" evidence="1">
    <location>
        <begin position="80"/>
        <end position="103"/>
    </location>
</feature>
<accession>A0ABQ9R7X3</accession>
<dbReference type="Proteomes" id="UP001227543">
    <property type="component" value="Unassembled WGS sequence"/>
</dbReference>
<feature type="compositionally biased region" description="Basic and acidic residues" evidence="1">
    <location>
        <begin position="488"/>
        <end position="505"/>
    </location>
</feature>
<dbReference type="GeneID" id="85408031"/>
<gene>
    <name evidence="2" type="ORF">CTAM01_07772</name>
</gene>
<feature type="compositionally biased region" description="Basic residues" evidence="1">
    <location>
        <begin position="382"/>
        <end position="392"/>
    </location>
</feature>
<evidence type="ECO:0000256" key="1">
    <source>
        <dbReference type="SAM" id="MobiDB-lite"/>
    </source>
</evidence>
<feature type="compositionally biased region" description="Basic and acidic residues" evidence="1">
    <location>
        <begin position="422"/>
        <end position="431"/>
    </location>
</feature>
<feature type="compositionally biased region" description="Basic residues" evidence="1">
    <location>
        <begin position="272"/>
        <end position="290"/>
    </location>
</feature>
<feature type="region of interest" description="Disordered" evidence="1">
    <location>
        <begin position="118"/>
        <end position="668"/>
    </location>
</feature>
<evidence type="ECO:0000313" key="2">
    <source>
        <dbReference type="EMBL" id="KAK1497502.1"/>
    </source>
</evidence>